<feature type="transmembrane region" description="Helical" evidence="1">
    <location>
        <begin position="75"/>
        <end position="102"/>
    </location>
</feature>
<organism evidence="2 3">
    <name type="scientific">Gordoniibacillus kamchatkensis</name>
    <dbReference type="NCBI Taxonomy" id="1590651"/>
    <lineage>
        <taxon>Bacteria</taxon>
        <taxon>Bacillati</taxon>
        <taxon>Bacillota</taxon>
        <taxon>Bacilli</taxon>
        <taxon>Bacillales</taxon>
        <taxon>Paenibacillaceae</taxon>
        <taxon>Gordoniibacillus</taxon>
    </lineage>
</organism>
<dbReference type="EMBL" id="JXAK01000019">
    <property type="protein sequence ID" value="KIL40601.1"/>
    <property type="molecule type" value="Genomic_DNA"/>
</dbReference>
<sequence length="103" mass="11607">MERIFPITEEAVMPHIGRCVCAVLHDGTHYYGTLEGVDGGHLIINGYVQRAGEVATYAVKKKQPRKKQKEVKTSAFFPGFGFSRFFLPFASLAFLFALPFFFI</sequence>
<reference evidence="2 3" key="1">
    <citation type="submission" date="2014-12" db="EMBL/GenBank/DDBJ databases">
        <title>Draft genome sequence of Paenibacillus kamchatkensis strain B-2647.</title>
        <authorList>
            <person name="Karlyshev A.V."/>
            <person name="Kudryashova E.B."/>
        </authorList>
    </citation>
    <scope>NUCLEOTIDE SEQUENCE [LARGE SCALE GENOMIC DNA]</scope>
    <source>
        <strain evidence="2 3">VKM B-2647</strain>
    </source>
</reference>
<evidence type="ECO:0000313" key="3">
    <source>
        <dbReference type="Proteomes" id="UP000031967"/>
    </source>
</evidence>
<gene>
    <name evidence="2" type="ORF">SD70_12760</name>
</gene>
<accession>A0ABR5AHV9</accession>
<evidence type="ECO:0000256" key="1">
    <source>
        <dbReference type="SAM" id="Phobius"/>
    </source>
</evidence>
<keyword evidence="3" id="KW-1185">Reference proteome</keyword>
<keyword evidence="1" id="KW-0812">Transmembrane</keyword>
<keyword evidence="1" id="KW-0472">Membrane</keyword>
<proteinExistence type="predicted"/>
<keyword evidence="1" id="KW-1133">Transmembrane helix</keyword>
<dbReference type="RefSeq" id="WP_041047934.1">
    <property type="nucleotide sequence ID" value="NZ_JXAK01000019.1"/>
</dbReference>
<name>A0ABR5AHV9_9BACL</name>
<evidence type="ECO:0000313" key="2">
    <source>
        <dbReference type="EMBL" id="KIL40601.1"/>
    </source>
</evidence>
<protein>
    <submittedName>
        <fullName evidence="2">Uncharacterized protein</fullName>
    </submittedName>
</protein>
<dbReference type="Proteomes" id="UP000031967">
    <property type="component" value="Unassembled WGS sequence"/>
</dbReference>
<comment type="caution">
    <text evidence="2">The sequence shown here is derived from an EMBL/GenBank/DDBJ whole genome shotgun (WGS) entry which is preliminary data.</text>
</comment>